<gene>
    <name evidence="1" type="ORF">ES288_D01G022500v1</name>
</gene>
<evidence type="ECO:0000313" key="1">
    <source>
        <dbReference type="EMBL" id="TYG81650.1"/>
    </source>
</evidence>
<dbReference type="EMBL" id="CM017701">
    <property type="protein sequence ID" value="TYG81650.1"/>
    <property type="molecule type" value="Genomic_DNA"/>
</dbReference>
<organism evidence="1 2">
    <name type="scientific">Gossypium darwinii</name>
    <name type="common">Darwin's cotton</name>
    <name type="synonym">Gossypium barbadense var. darwinii</name>
    <dbReference type="NCBI Taxonomy" id="34276"/>
    <lineage>
        <taxon>Eukaryota</taxon>
        <taxon>Viridiplantae</taxon>
        <taxon>Streptophyta</taxon>
        <taxon>Embryophyta</taxon>
        <taxon>Tracheophyta</taxon>
        <taxon>Spermatophyta</taxon>
        <taxon>Magnoliopsida</taxon>
        <taxon>eudicotyledons</taxon>
        <taxon>Gunneridae</taxon>
        <taxon>Pentapetalae</taxon>
        <taxon>rosids</taxon>
        <taxon>malvids</taxon>
        <taxon>Malvales</taxon>
        <taxon>Malvaceae</taxon>
        <taxon>Malvoideae</taxon>
        <taxon>Gossypium</taxon>
    </lineage>
</organism>
<dbReference type="AlphaFoldDB" id="A0A5D2DKK4"/>
<sequence length="87" mass="9858">MSNKYKHQDLTNQFAPEACILEMQSTGLTEEPVTKGEISHGRIVQQDTMTSSPSINASAPFEKVSLKQNHHNEIRQYLSSALWEKLK</sequence>
<dbReference type="Proteomes" id="UP000323506">
    <property type="component" value="Chromosome D01"/>
</dbReference>
<accession>A0A5D2DKK4</accession>
<evidence type="ECO:0000313" key="2">
    <source>
        <dbReference type="Proteomes" id="UP000323506"/>
    </source>
</evidence>
<reference evidence="1 2" key="1">
    <citation type="submission" date="2019-06" db="EMBL/GenBank/DDBJ databases">
        <title>WGS assembly of Gossypium darwinii.</title>
        <authorList>
            <person name="Chen Z.J."/>
            <person name="Sreedasyam A."/>
            <person name="Ando A."/>
            <person name="Song Q."/>
            <person name="De L."/>
            <person name="Hulse-Kemp A."/>
            <person name="Ding M."/>
            <person name="Ye W."/>
            <person name="Kirkbride R."/>
            <person name="Jenkins J."/>
            <person name="Plott C."/>
            <person name="Lovell J."/>
            <person name="Lin Y.-M."/>
            <person name="Vaughn R."/>
            <person name="Liu B."/>
            <person name="Li W."/>
            <person name="Simpson S."/>
            <person name="Scheffler B."/>
            <person name="Saski C."/>
            <person name="Grover C."/>
            <person name="Hu G."/>
            <person name="Conover J."/>
            <person name="Carlson J."/>
            <person name="Shu S."/>
            <person name="Boston L."/>
            <person name="Williams M."/>
            <person name="Peterson D."/>
            <person name="Mcgee K."/>
            <person name="Jones D."/>
            <person name="Wendel J."/>
            <person name="Stelly D."/>
            <person name="Grimwood J."/>
            <person name="Schmutz J."/>
        </authorList>
    </citation>
    <scope>NUCLEOTIDE SEQUENCE [LARGE SCALE GENOMIC DNA]</scope>
    <source>
        <strain evidence="1">1808015.09</strain>
    </source>
</reference>
<name>A0A5D2DKK4_GOSDA</name>
<protein>
    <submittedName>
        <fullName evidence="1">Uncharacterized protein</fullName>
    </submittedName>
</protein>
<keyword evidence="2" id="KW-1185">Reference proteome</keyword>
<proteinExistence type="predicted"/>